<dbReference type="InParanoid" id="B9TD29"/>
<evidence type="ECO:0000313" key="2">
    <source>
        <dbReference type="Proteomes" id="UP000008311"/>
    </source>
</evidence>
<gene>
    <name evidence="1" type="ORF">RCOM_1819050</name>
</gene>
<reference evidence="2" key="1">
    <citation type="journal article" date="2010" name="Nat. Biotechnol.">
        <title>Draft genome sequence of the oilseed species Ricinus communis.</title>
        <authorList>
            <person name="Chan A.P."/>
            <person name="Crabtree J."/>
            <person name="Zhao Q."/>
            <person name="Lorenzi H."/>
            <person name="Orvis J."/>
            <person name="Puiu D."/>
            <person name="Melake-Berhan A."/>
            <person name="Jones K.M."/>
            <person name="Redman J."/>
            <person name="Chen G."/>
            <person name="Cahoon E.B."/>
            <person name="Gedil M."/>
            <person name="Stanke M."/>
            <person name="Haas B.J."/>
            <person name="Wortman J.R."/>
            <person name="Fraser-Liggett C.M."/>
            <person name="Ravel J."/>
            <person name="Rabinowicz P.D."/>
        </authorList>
    </citation>
    <scope>NUCLEOTIDE SEQUENCE [LARGE SCALE GENOMIC DNA]</scope>
    <source>
        <strain evidence="2">cv. Hale</strain>
    </source>
</reference>
<sequence length="101" mass="10627">MRLLRSACSPVIGSLVSRKYLDFAMPHSSGQIIAAWSPAVTPMRTWPSNSLACLAAIGTSHSSASARPAPTAEPLIADTIGFLQSISALTRPAPPRKSLKN</sequence>
<dbReference type="AlphaFoldDB" id="B9TD29"/>
<organism evidence="1 2">
    <name type="scientific">Ricinus communis</name>
    <name type="common">Castor bean</name>
    <dbReference type="NCBI Taxonomy" id="3988"/>
    <lineage>
        <taxon>Eukaryota</taxon>
        <taxon>Viridiplantae</taxon>
        <taxon>Streptophyta</taxon>
        <taxon>Embryophyta</taxon>
        <taxon>Tracheophyta</taxon>
        <taxon>Spermatophyta</taxon>
        <taxon>Magnoliopsida</taxon>
        <taxon>eudicotyledons</taxon>
        <taxon>Gunneridae</taxon>
        <taxon>Pentapetalae</taxon>
        <taxon>rosids</taxon>
        <taxon>fabids</taxon>
        <taxon>Malpighiales</taxon>
        <taxon>Euphorbiaceae</taxon>
        <taxon>Acalyphoideae</taxon>
        <taxon>Acalypheae</taxon>
        <taxon>Ricinus</taxon>
    </lineage>
</organism>
<proteinExistence type="predicted"/>
<protein>
    <submittedName>
        <fullName evidence="1">Uncharacterized protein</fullName>
    </submittedName>
</protein>
<accession>B9TD29</accession>
<keyword evidence="2" id="KW-1185">Reference proteome</keyword>
<dbReference type="EMBL" id="EQ977835">
    <property type="protein sequence ID" value="EEF26234.1"/>
    <property type="molecule type" value="Genomic_DNA"/>
</dbReference>
<name>B9TD29_RICCO</name>
<dbReference type="Proteomes" id="UP000008311">
    <property type="component" value="Unassembled WGS sequence"/>
</dbReference>
<evidence type="ECO:0000313" key="1">
    <source>
        <dbReference type="EMBL" id="EEF26234.1"/>
    </source>
</evidence>